<dbReference type="EMBL" id="JBBMQS010000020">
    <property type="protein sequence ID" value="MEM5499837.1"/>
    <property type="molecule type" value="Genomic_DNA"/>
</dbReference>
<organism evidence="1 2">
    <name type="scientific">Paraglaciecola mesophila</name>
    <dbReference type="NCBI Taxonomy" id="197222"/>
    <lineage>
        <taxon>Bacteria</taxon>
        <taxon>Pseudomonadati</taxon>
        <taxon>Pseudomonadota</taxon>
        <taxon>Gammaproteobacteria</taxon>
        <taxon>Alteromonadales</taxon>
        <taxon>Alteromonadaceae</taxon>
        <taxon>Paraglaciecola</taxon>
    </lineage>
</organism>
<dbReference type="Gene3D" id="3.20.20.410">
    <property type="entry name" value="Protein of unknown function UPF0759"/>
    <property type="match status" value="1"/>
</dbReference>
<keyword evidence="2" id="KW-1185">Reference proteome</keyword>
<comment type="caution">
    <text evidence="1">The sequence shown here is derived from an EMBL/GenBank/DDBJ whole genome shotgun (WGS) entry which is preliminary data.</text>
</comment>
<dbReference type="Proteomes" id="UP001461163">
    <property type="component" value="Unassembled WGS sequence"/>
</dbReference>
<dbReference type="RefSeq" id="WP_342882827.1">
    <property type="nucleotide sequence ID" value="NZ_JBBMQS010000020.1"/>
</dbReference>
<dbReference type="PANTHER" id="PTHR30348:SF9">
    <property type="entry name" value="UPF0759 PROTEIN YECE"/>
    <property type="match status" value="1"/>
</dbReference>
<evidence type="ECO:0000313" key="2">
    <source>
        <dbReference type="Proteomes" id="UP001461163"/>
    </source>
</evidence>
<dbReference type="PANTHER" id="PTHR30348">
    <property type="entry name" value="UNCHARACTERIZED PROTEIN YECE"/>
    <property type="match status" value="1"/>
</dbReference>
<dbReference type="InterPro" id="IPR036520">
    <property type="entry name" value="UPF0759_sf"/>
</dbReference>
<proteinExistence type="predicted"/>
<gene>
    <name evidence="1" type="ORF">WNY77_20675</name>
</gene>
<accession>A0ABU9T123</accession>
<evidence type="ECO:0000313" key="1">
    <source>
        <dbReference type="EMBL" id="MEM5499837.1"/>
    </source>
</evidence>
<name>A0ABU9T123_9ALTE</name>
<dbReference type="Pfam" id="PF01904">
    <property type="entry name" value="DUF72"/>
    <property type="match status" value="1"/>
</dbReference>
<dbReference type="SUPFAM" id="SSF117396">
    <property type="entry name" value="TM1631-like"/>
    <property type="match status" value="1"/>
</dbReference>
<dbReference type="InterPro" id="IPR002763">
    <property type="entry name" value="DUF72"/>
</dbReference>
<sequence length="300" mass="34025">MLRVNIGCPIWTHDAWFSSIYPPKSSNRTALQSYSGLFNSVECNSSFYHLPNQDTLKKWRDSVPDGFRFILKLPRSISHSGQLDACTDELKHTIDNLSLLGETLGGVMLQLPKQFTPSHINQLEVLLDTIPTDLPMSVEVRHSAFFQKGEQEKLLNQLLLSHKADRVIMDTRALFACEPSQYTGDERELVIDVQRKKPRVPTNVIATGDTPVVRFVGHQQIDKCASFYRPWINKIKHWLDEGKSPSIFFHMPDNKDAPWLAAAFIHDYNLTYPDAPLPALVLSASQNSHQQISIFDSLSP</sequence>
<reference evidence="1 2" key="1">
    <citation type="submission" date="2024-03" db="EMBL/GenBank/DDBJ databases">
        <title>Community enrichment and isolation of bacterial strains for fucoidan degradation.</title>
        <authorList>
            <person name="Sichert A."/>
        </authorList>
    </citation>
    <scope>NUCLEOTIDE SEQUENCE [LARGE SCALE GENOMIC DNA]</scope>
    <source>
        <strain evidence="1 2">AS12</strain>
    </source>
</reference>
<protein>
    <submittedName>
        <fullName evidence="1">DUF72 domain-containing protein</fullName>
    </submittedName>
</protein>